<dbReference type="KEGG" id="sphk:SKP52_19445"/>
<sequence length="260" mass="28075">MTYETLLVETRGAVTLVTLNRPQALNALNSCVLDDLIAAFAAFEVDASQRCAILTGSGDKAFAAGADIKEMADKPAADFYLEDFFSKWTSDFVKKVRKPWIAAVNGFALGGGCELAMMADFIIASDKAKFGQPEIKLGVAPGMGGSQRLTRAVGKAKAMEMCLTGRMMDAEEAERSGLVARVVQHENLVDEAVKTATVIAAMPPMAAMVNKDMVNAAYETTLDQGLIYERRLFQILAATEDKAEGMAAFIEKREGVWKGR</sequence>
<dbReference type="SUPFAM" id="SSF52096">
    <property type="entry name" value="ClpP/crotonase"/>
    <property type="match status" value="1"/>
</dbReference>
<evidence type="ECO:0000256" key="4">
    <source>
        <dbReference type="ARBA" id="ARBA00022832"/>
    </source>
</evidence>
<evidence type="ECO:0000313" key="10">
    <source>
        <dbReference type="EMBL" id="AJA10757.1"/>
    </source>
</evidence>
<dbReference type="FunFam" id="3.90.226.10:FF:000019">
    <property type="entry name" value="Enoyl-CoA hydratase, mitochondrial"/>
    <property type="match status" value="1"/>
</dbReference>
<evidence type="ECO:0000256" key="8">
    <source>
        <dbReference type="ARBA" id="ARBA00023717"/>
    </source>
</evidence>
<comment type="catalytic activity">
    <reaction evidence="8">
        <text>a 4-saturated-(3S)-3-hydroxyacyl-CoA = a (3E)-enoyl-CoA + H2O</text>
        <dbReference type="Rhea" id="RHEA:20724"/>
        <dbReference type="ChEBI" id="CHEBI:15377"/>
        <dbReference type="ChEBI" id="CHEBI:58521"/>
        <dbReference type="ChEBI" id="CHEBI:137480"/>
        <dbReference type="EC" id="4.2.1.17"/>
    </reaction>
</comment>
<dbReference type="STRING" id="1515612.SKP52_19445"/>
<comment type="similarity">
    <text evidence="2 9">Belongs to the enoyl-CoA hydratase/isomerase family.</text>
</comment>
<dbReference type="EC" id="4.2.1.17" evidence="3"/>
<dbReference type="PANTHER" id="PTHR11941">
    <property type="entry name" value="ENOYL-COA HYDRATASE-RELATED"/>
    <property type="match status" value="1"/>
</dbReference>
<keyword evidence="4" id="KW-0276">Fatty acid metabolism</keyword>
<dbReference type="CDD" id="cd06558">
    <property type="entry name" value="crotonase-like"/>
    <property type="match status" value="1"/>
</dbReference>
<dbReference type="RefSeq" id="WP_039577608.1">
    <property type="nucleotide sequence ID" value="NZ_CP009122.1"/>
</dbReference>
<keyword evidence="11" id="KW-1185">Reference proteome</keyword>
<evidence type="ECO:0000256" key="7">
    <source>
        <dbReference type="ARBA" id="ARBA00023709"/>
    </source>
</evidence>
<dbReference type="InterPro" id="IPR018376">
    <property type="entry name" value="Enoyl-CoA_hyd/isom_CS"/>
</dbReference>
<proteinExistence type="inferred from homology"/>
<dbReference type="InterPro" id="IPR001753">
    <property type="entry name" value="Enoyl-CoA_hydra/iso"/>
</dbReference>
<keyword evidence="5" id="KW-0443">Lipid metabolism</keyword>
<organism evidence="10 11">
    <name type="scientific">Sphingopyxis fribergensis</name>
    <dbReference type="NCBI Taxonomy" id="1515612"/>
    <lineage>
        <taxon>Bacteria</taxon>
        <taxon>Pseudomonadati</taxon>
        <taxon>Pseudomonadota</taxon>
        <taxon>Alphaproteobacteria</taxon>
        <taxon>Sphingomonadales</taxon>
        <taxon>Sphingomonadaceae</taxon>
        <taxon>Sphingopyxis</taxon>
    </lineage>
</organism>
<dbReference type="GO" id="GO:0006635">
    <property type="term" value="P:fatty acid beta-oxidation"/>
    <property type="evidence" value="ECO:0007669"/>
    <property type="project" value="TreeGrafter"/>
</dbReference>
<dbReference type="Proteomes" id="UP000030907">
    <property type="component" value="Chromosome"/>
</dbReference>
<dbReference type="AlphaFoldDB" id="A0A0A7PRX6"/>
<dbReference type="HOGENOM" id="CLU_009834_7_6_5"/>
<dbReference type="Gene3D" id="1.10.12.10">
    <property type="entry name" value="Lyase 2-enoyl-coa Hydratase, Chain A, domain 2"/>
    <property type="match status" value="1"/>
</dbReference>
<dbReference type="InterPro" id="IPR029045">
    <property type="entry name" value="ClpP/crotonase-like_dom_sf"/>
</dbReference>
<evidence type="ECO:0000256" key="1">
    <source>
        <dbReference type="ARBA" id="ARBA00002994"/>
    </source>
</evidence>
<name>A0A0A7PRX6_9SPHN</name>
<evidence type="ECO:0000256" key="9">
    <source>
        <dbReference type="RuleBase" id="RU003707"/>
    </source>
</evidence>
<evidence type="ECO:0000313" key="11">
    <source>
        <dbReference type="Proteomes" id="UP000030907"/>
    </source>
</evidence>
<accession>A0A0A7PRX6</accession>
<evidence type="ECO:0000256" key="3">
    <source>
        <dbReference type="ARBA" id="ARBA00012076"/>
    </source>
</evidence>
<dbReference type="PROSITE" id="PS00166">
    <property type="entry name" value="ENOYL_COA_HYDRATASE"/>
    <property type="match status" value="1"/>
</dbReference>
<dbReference type="FunFam" id="1.10.12.10:FF:000001">
    <property type="entry name" value="Probable enoyl-CoA hydratase, mitochondrial"/>
    <property type="match status" value="1"/>
</dbReference>
<keyword evidence="6 10" id="KW-0456">Lyase</keyword>
<dbReference type="PANTHER" id="PTHR11941:SF54">
    <property type="entry name" value="ENOYL-COA HYDRATASE, MITOCHONDRIAL"/>
    <property type="match status" value="1"/>
</dbReference>
<dbReference type="Pfam" id="PF00378">
    <property type="entry name" value="ECH_1"/>
    <property type="match status" value="1"/>
</dbReference>
<protein>
    <recommendedName>
        <fullName evidence="3">enoyl-CoA hydratase</fullName>
        <ecNumber evidence="3">4.2.1.17</ecNumber>
    </recommendedName>
</protein>
<dbReference type="OrthoDB" id="9775794at2"/>
<evidence type="ECO:0000256" key="2">
    <source>
        <dbReference type="ARBA" id="ARBA00005254"/>
    </source>
</evidence>
<dbReference type="InterPro" id="IPR014748">
    <property type="entry name" value="Enoyl-CoA_hydra_C"/>
</dbReference>
<evidence type="ECO:0000256" key="5">
    <source>
        <dbReference type="ARBA" id="ARBA00023098"/>
    </source>
</evidence>
<evidence type="ECO:0000256" key="6">
    <source>
        <dbReference type="ARBA" id="ARBA00023239"/>
    </source>
</evidence>
<comment type="catalytic activity">
    <reaction evidence="7">
        <text>a (3S)-3-hydroxyacyl-CoA = a (2E)-enoyl-CoA + H2O</text>
        <dbReference type="Rhea" id="RHEA:16105"/>
        <dbReference type="ChEBI" id="CHEBI:15377"/>
        <dbReference type="ChEBI" id="CHEBI:57318"/>
        <dbReference type="ChEBI" id="CHEBI:58856"/>
        <dbReference type="EC" id="4.2.1.17"/>
    </reaction>
</comment>
<dbReference type="Gene3D" id="3.90.226.10">
    <property type="entry name" value="2-enoyl-CoA Hydratase, Chain A, domain 1"/>
    <property type="match status" value="1"/>
</dbReference>
<dbReference type="EMBL" id="CP009122">
    <property type="protein sequence ID" value="AJA10757.1"/>
    <property type="molecule type" value="Genomic_DNA"/>
</dbReference>
<gene>
    <name evidence="10" type="primary">fadB1</name>
    <name evidence="10" type="ORF">SKP52_19445</name>
</gene>
<comment type="function">
    <text evidence="1">Could possibly oxidize fatty acids using specific components.</text>
</comment>
<dbReference type="GO" id="GO:0018812">
    <property type="term" value="F:3-hydroxyacyl-CoA dehydratase activity"/>
    <property type="evidence" value="ECO:0007669"/>
    <property type="project" value="RHEA"/>
</dbReference>
<reference evidence="10 11" key="1">
    <citation type="journal article" date="2015" name="Int. J. Syst. Evol. Microbiol.">
        <title>Description of Sphingopyxis fribergensis sp. nov. - a soil bacterium with the ability to degrade styrene and phenylacetic acid.</title>
        <authorList>
            <person name="Oelschlagel M."/>
            <person name="Ruckert C."/>
            <person name="Kalinowski J."/>
            <person name="Schmidt G."/>
            <person name="Schlomann M."/>
            <person name="Tischler D."/>
        </authorList>
    </citation>
    <scope>NUCLEOTIDE SEQUENCE [LARGE SCALE GENOMIC DNA]</scope>
    <source>
        <strain evidence="10 11">Kp5.2</strain>
    </source>
</reference>